<accession>A0ABV4CW83</accession>
<sequence>MKLKIVLLLIYKEMKKLVLLLAVVFSVSMFSCKSSDAAAEANDSVAVVEEAVEVVEVVADSAAAAADSVAAPADSAVVAE</sequence>
<name>A0ABV4CW83_9BACT</name>
<comment type="caution">
    <text evidence="1">The sequence shown here is derived from an EMBL/GenBank/DDBJ whole genome shotgun (WGS) entry which is preliminary data.</text>
</comment>
<proteinExistence type="predicted"/>
<evidence type="ECO:0000313" key="2">
    <source>
        <dbReference type="Proteomes" id="UP001565200"/>
    </source>
</evidence>
<dbReference type="RefSeq" id="WP_205523820.1">
    <property type="nucleotide sequence ID" value="NZ_JBCLPP010000012.1"/>
</dbReference>
<dbReference type="PROSITE" id="PS51257">
    <property type="entry name" value="PROKAR_LIPOPROTEIN"/>
    <property type="match status" value="1"/>
</dbReference>
<dbReference type="EMBL" id="JBCLPP010000012">
    <property type="protein sequence ID" value="MEY8245086.1"/>
    <property type="molecule type" value="Genomic_DNA"/>
</dbReference>
<evidence type="ECO:0008006" key="3">
    <source>
        <dbReference type="Google" id="ProtNLM"/>
    </source>
</evidence>
<reference evidence="1 2" key="1">
    <citation type="submission" date="2024-03" db="EMBL/GenBank/DDBJ databases">
        <title>Mouse gut bacterial collection (mGBC) of GemPharmatech.</title>
        <authorList>
            <person name="He Y."/>
            <person name="Dong L."/>
            <person name="Wu D."/>
            <person name="Gao X."/>
            <person name="Lin Z."/>
        </authorList>
    </citation>
    <scope>NUCLEOTIDE SEQUENCE [LARGE SCALE GENOMIC DNA]</scope>
    <source>
        <strain evidence="1 2">54-13</strain>
    </source>
</reference>
<dbReference type="Proteomes" id="UP001565200">
    <property type="component" value="Unassembled WGS sequence"/>
</dbReference>
<protein>
    <recommendedName>
        <fullName evidence="3">Lipoprotein</fullName>
    </recommendedName>
</protein>
<evidence type="ECO:0000313" key="1">
    <source>
        <dbReference type="EMBL" id="MEY8245086.1"/>
    </source>
</evidence>
<keyword evidence="2" id="KW-1185">Reference proteome</keyword>
<gene>
    <name evidence="1" type="ORF">AAK873_05575</name>
</gene>
<organism evidence="1 2">
    <name type="scientific">Heminiphilus faecis</name>
    <dbReference type="NCBI Taxonomy" id="2601703"/>
    <lineage>
        <taxon>Bacteria</taxon>
        <taxon>Pseudomonadati</taxon>
        <taxon>Bacteroidota</taxon>
        <taxon>Bacteroidia</taxon>
        <taxon>Bacteroidales</taxon>
        <taxon>Muribaculaceae</taxon>
        <taxon>Heminiphilus</taxon>
    </lineage>
</organism>